<name>Q6IIA0_DROME</name>
<proteinExistence type="predicted"/>
<protein>
    <submittedName>
        <fullName evidence="2">HDC19299</fullName>
    </submittedName>
</protein>
<organism evidence="2">
    <name type="scientific">Drosophila melanogaster</name>
    <name type="common">Fruit fly</name>
    <dbReference type="NCBI Taxonomy" id="7227"/>
    <lineage>
        <taxon>Eukaryota</taxon>
        <taxon>Metazoa</taxon>
        <taxon>Ecdysozoa</taxon>
        <taxon>Arthropoda</taxon>
        <taxon>Hexapoda</taxon>
        <taxon>Insecta</taxon>
        <taxon>Pterygota</taxon>
        <taxon>Neoptera</taxon>
        <taxon>Endopterygota</taxon>
        <taxon>Diptera</taxon>
        <taxon>Brachycera</taxon>
        <taxon>Muscomorpha</taxon>
        <taxon>Ephydroidea</taxon>
        <taxon>Drosophilidae</taxon>
        <taxon>Drosophila</taxon>
        <taxon>Sophophora</taxon>
    </lineage>
</organism>
<evidence type="ECO:0000313" key="2">
    <source>
        <dbReference type="EMBL" id="DAA03366.1"/>
    </source>
</evidence>
<keyword evidence="1" id="KW-1133">Transmembrane helix</keyword>
<sequence>MFMLTAATIGRPTWVDLDSDLYLAAAVAMRWHGMGMVMPMVMVMVMLMGNGAGLCLCRRRSGRISGRHLRRKGNGEENRWICGGWGRGHMLGRKVAHKKRNVNNYSHCSFPTLHFVPLFLPIDVCQTNRK</sequence>
<gene>
    <name evidence="2" type="ORF">HDC19299</name>
</gene>
<keyword evidence="1" id="KW-0472">Membrane</keyword>
<feature type="transmembrane region" description="Helical" evidence="1">
    <location>
        <begin position="36"/>
        <end position="57"/>
    </location>
</feature>
<accession>Q6IIA0</accession>
<dbReference type="EMBL" id="BK003166">
    <property type="protein sequence ID" value="DAA03366.1"/>
    <property type="molecule type" value="Genomic_DNA"/>
</dbReference>
<reference evidence="2" key="1">
    <citation type="journal article" date="2003" name="Genome Biol.">
        <title>An integrated gene annotation and transcriptional profiling approach towards the full gene content of the Drosophila genome.</title>
        <authorList>
            <person name="Hild M."/>
            <person name="Beckmann B."/>
            <person name="Haas S.A."/>
            <person name="Koch B."/>
            <person name="Solovyev V."/>
            <person name="Busold C."/>
            <person name="Fellenberg K."/>
            <person name="Boutros M."/>
            <person name="Vingron M."/>
            <person name="Sauer F."/>
            <person name="Hoheisel J.D."/>
            <person name="Paro R."/>
        </authorList>
    </citation>
    <scope>NUCLEOTIDE SEQUENCE</scope>
</reference>
<evidence type="ECO:0000256" key="1">
    <source>
        <dbReference type="SAM" id="Phobius"/>
    </source>
</evidence>
<keyword evidence="1" id="KW-0812">Transmembrane</keyword>
<dbReference type="AlphaFoldDB" id="Q6IIA0"/>